<dbReference type="PANTHER" id="PTHR34610">
    <property type="entry name" value="SSL7007 PROTEIN"/>
    <property type="match status" value="1"/>
</dbReference>
<reference evidence="3" key="1">
    <citation type="submission" date="2019-02" db="EMBL/GenBank/DDBJ databases">
        <title>Draft genome sequence of Sphaerospermopsis reniformis NIES-1949.</title>
        <authorList>
            <person name="Yamaguchi H."/>
            <person name="Suzuki S."/>
            <person name="Kawachi M."/>
        </authorList>
    </citation>
    <scope>NUCLEOTIDE SEQUENCE [LARGE SCALE GENOMIC DNA]</scope>
    <source>
        <strain evidence="3">NIES-1949</strain>
    </source>
</reference>
<evidence type="ECO:0000313" key="2">
    <source>
        <dbReference type="EMBL" id="GCL39446.1"/>
    </source>
</evidence>
<evidence type="ECO:0000259" key="1">
    <source>
        <dbReference type="Pfam" id="PF13470"/>
    </source>
</evidence>
<sequence>MTRPYQIVIDTNVILAGLRSNRGASYKLLTILNDTRWQLNISTALIFEYEEILKREKDQLNLKNEDIDNVIEAICAISNQCNIFYLWRPVARDPDDDFVIDLAVECQADFIITYNQKDLQAAEKFGIRVLTPKQFLQQVGELS</sequence>
<dbReference type="Pfam" id="PF13470">
    <property type="entry name" value="PIN_3"/>
    <property type="match status" value="1"/>
</dbReference>
<dbReference type="RefSeq" id="WP_137669020.1">
    <property type="nucleotide sequence ID" value="NZ_BJCE01000256.1"/>
</dbReference>
<dbReference type="AlphaFoldDB" id="A0A480A6D6"/>
<dbReference type="InterPro" id="IPR029060">
    <property type="entry name" value="PIN-like_dom_sf"/>
</dbReference>
<keyword evidence="3" id="KW-1185">Reference proteome</keyword>
<dbReference type="InterPro" id="IPR002850">
    <property type="entry name" value="PIN_toxin-like"/>
</dbReference>
<dbReference type="InterPro" id="IPR002716">
    <property type="entry name" value="PIN_dom"/>
</dbReference>
<name>A0A480A6D6_9CYAN</name>
<organism evidence="2 3">
    <name type="scientific">Sphaerospermopsis reniformis</name>
    <dbReference type="NCBI Taxonomy" id="531300"/>
    <lineage>
        <taxon>Bacteria</taxon>
        <taxon>Bacillati</taxon>
        <taxon>Cyanobacteriota</taxon>
        <taxon>Cyanophyceae</taxon>
        <taxon>Nostocales</taxon>
        <taxon>Aphanizomenonaceae</taxon>
        <taxon>Sphaerospermopsis</taxon>
    </lineage>
</organism>
<protein>
    <submittedName>
        <fullName evidence="2">PilT protein domain protein</fullName>
    </submittedName>
</protein>
<gene>
    <name evidence="2" type="ORF">SR1949_45720</name>
</gene>
<dbReference type="Proteomes" id="UP000300142">
    <property type="component" value="Unassembled WGS sequence"/>
</dbReference>
<proteinExistence type="predicted"/>
<feature type="domain" description="PIN" evidence="1">
    <location>
        <begin position="7"/>
        <end position="117"/>
    </location>
</feature>
<dbReference type="PANTHER" id="PTHR34610:SF3">
    <property type="entry name" value="SSL7007 PROTEIN"/>
    <property type="match status" value="1"/>
</dbReference>
<dbReference type="EMBL" id="BJCE01000256">
    <property type="protein sequence ID" value="GCL39446.1"/>
    <property type="molecule type" value="Genomic_DNA"/>
</dbReference>
<dbReference type="NCBIfam" id="TIGR00305">
    <property type="entry name" value="putative toxin-antitoxin system toxin component, PIN family"/>
    <property type="match status" value="1"/>
</dbReference>
<comment type="caution">
    <text evidence="2">The sequence shown here is derived from an EMBL/GenBank/DDBJ whole genome shotgun (WGS) entry which is preliminary data.</text>
</comment>
<evidence type="ECO:0000313" key="3">
    <source>
        <dbReference type="Proteomes" id="UP000300142"/>
    </source>
</evidence>
<accession>A0A480A6D6</accession>
<dbReference type="SUPFAM" id="SSF88723">
    <property type="entry name" value="PIN domain-like"/>
    <property type="match status" value="1"/>
</dbReference>